<evidence type="ECO:0000313" key="11">
    <source>
        <dbReference type="EMBL" id="CAI5757711.1"/>
    </source>
</evidence>
<evidence type="ECO:0000256" key="1">
    <source>
        <dbReference type="ARBA" id="ARBA00004651"/>
    </source>
</evidence>
<feature type="compositionally biased region" description="Basic and acidic residues" evidence="9">
    <location>
        <begin position="507"/>
        <end position="516"/>
    </location>
</feature>
<dbReference type="GO" id="GO:0005886">
    <property type="term" value="C:plasma membrane"/>
    <property type="evidence" value="ECO:0007669"/>
    <property type="project" value="UniProtKB-SubCell"/>
</dbReference>
<evidence type="ECO:0000256" key="2">
    <source>
        <dbReference type="ARBA" id="ARBA00009969"/>
    </source>
</evidence>
<evidence type="ECO:0000256" key="4">
    <source>
        <dbReference type="ARBA" id="ARBA00022989"/>
    </source>
</evidence>
<dbReference type="Pfam" id="PF04479">
    <property type="entry name" value="RTA1"/>
    <property type="match status" value="1"/>
</dbReference>
<evidence type="ECO:0000256" key="7">
    <source>
        <dbReference type="ARBA" id="ARBA00037472"/>
    </source>
</evidence>
<proteinExistence type="inferred from homology"/>
<feature type="transmembrane region" description="Helical" evidence="10">
    <location>
        <begin position="143"/>
        <end position="162"/>
    </location>
</feature>
<dbReference type="AlphaFoldDB" id="A0A9W4TW60"/>
<comment type="caution">
    <text evidence="11">The sequence shown here is derived from an EMBL/GenBank/DDBJ whole genome shotgun (WGS) entry which is preliminary data.</text>
</comment>
<organism evidence="11 12">
    <name type="scientific">Candida verbasci</name>
    <dbReference type="NCBI Taxonomy" id="1227364"/>
    <lineage>
        <taxon>Eukaryota</taxon>
        <taxon>Fungi</taxon>
        <taxon>Dikarya</taxon>
        <taxon>Ascomycota</taxon>
        <taxon>Saccharomycotina</taxon>
        <taxon>Pichiomycetes</taxon>
        <taxon>Debaryomycetaceae</taxon>
        <taxon>Candida/Lodderomyces clade</taxon>
        <taxon>Candida</taxon>
    </lineage>
</organism>
<comment type="subcellular location">
    <subcellularLocation>
        <location evidence="1">Cell membrane</location>
        <topology evidence="1">Multi-pass membrane protein</topology>
    </subcellularLocation>
</comment>
<reference evidence="11" key="1">
    <citation type="submission" date="2022-12" db="EMBL/GenBank/DDBJ databases">
        <authorList>
            <person name="Brejova B."/>
        </authorList>
    </citation>
    <scope>NUCLEOTIDE SEQUENCE</scope>
</reference>
<name>A0A9W4TW60_9ASCO</name>
<dbReference type="PANTHER" id="PTHR31465:SF9">
    <property type="entry name" value="SPHINGOID LONG-CHAIN BASE TRANSPORTER RSB1"/>
    <property type="match status" value="1"/>
</dbReference>
<dbReference type="PANTHER" id="PTHR31465">
    <property type="entry name" value="PROTEIN RTA1-RELATED"/>
    <property type="match status" value="1"/>
</dbReference>
<dbReference type="EMBL" id="CANTUO010000002">
    <property type="protein sequence ID" value="CAI5757711.1"/>
    <property type="molecule type" value="Genomic_DNA"/>
</dbReference>
<evidence type="ECO:0000256" key="6">
    <source>
        <dbReference type="ARBA" id="ARBA00023136"/>
    </source>
</evidence>
<dbReference type="GO" id="GO:0000324">
    <property type="term" value="C:fungal-type vacuole"/>
    <property type="evidence" value="ECO:0007669"/>
    <property type="project" value="TreeGrafter"/>
</dbReference>
<keyword evidence="5" id="KW-0813">Transport</keyword>
<feature type="compositionally biased region" description="Polar residues" evidence="9">
    <location>
        <begin position="481"/>
        <end position="505"/>
    </location>
</feature>
<comment type="similarity">
    <text evidence="2">Belongs to the lipid-translocating exporter (LTE) (TC 9.A.26.1) family.</text>
</comment>
<feature type="transmembrane region" description="Helical" evidence="10">
    <location>
        <begin position="220"/>
        <end position="243"/>
    </location>
</feature>
<dbReference type="GO" id="GO:0006869">
    <property type="term" value="P:lipid transport"/>
    <property type="evidence" value="ECO:0007669"/>
    <property type="project" value="UniProtKB-KW"/>
</dbReference>
<feature type="transmembrane region" description="Helical" evidence="10">
    <location>
        <begin position="381"/>
        <end position="401"/>
    </location>
</feature>
<evidence type="ECO:0000313" key="12">
    <source>
        <dbReference type="Proteomes" id="UP001152885"/>
    </source>
</evidence>
<feature type="transmembrane region" description="Helical" evidence="10">
    <location>
        <begin position="255"/>
        <end position="280"/>
    </location>
</feature>
<feature type="transmembrane region" description="Helical" evidence="10">
    <location>
        <begin position="118"/>
        <end position="136"/>
    </location>
</feature>
<evidence type="ECO:0000256" key="3">
    <source>
        <dbReference type="ARBA" id="ARBA00022692"/>
    </source>
</evidence>
<evidence type="ECO:0000256" key="9">
    <source>
        <dbReference type="SAM" id="MobiDB-lite"/>
    </source>
</evidence>
<dbReference type="InterPro" id="IPR007568">
    <property type="entry name" value="RTA1"/>
</dbReference>
<dbReference type="Proteomes" id="UP001152885">
    <property type="component" value="Unassembled WGS sequence"/>
</dbReference>
<feature type="transmembrane region" description="Helical" evidence="10">
    <location>
        <begin position="174"/>
        <end position="199"/>
    </location>
</feature>
<keyword evidence="5" id="KW-0445">Lipid transport</keyword>
<evidence type="ECO:0000256" key="10">
    <source>
        <dbReference type="SAM" id="Phobius"/>
    </source>
</evidence>
<keyword evidence="12" id="KW-1185">Reference proteome</keyword>
<comment type="function">
    <text evidence="7">Catalyzes the ATP-dependent translocation of sphingoid long-chain bases (LCBs) from the cytoplasmic site toward the extracytoplasmic side of the membrane (flip-flop). Involved in the establishment of the functional lipid asymmetry of the plasma membrane. Regulates intracellular levels of LCBs, sphingolipid precursors that are growth inhibitory at increased levels.</text>
</comment>
<gene>
    <name evidence="11" type="ORF">CANVERA_P2224</name>
</gene>
<evidence type="ECO:0000256" key="5">
    <source>
        <dbReference type="ARBA" id="ARBA00023055"/>
    </source>
</evidence>
<accession>A0A9W4TW60</accession>
<protein>
    <recommendedName>
        <fullName evidence="8">Sphingoid long-chain base transporter RSB1</fullName>
    </recommendedName>
</protein>
<sequence>MDVSQLTAWTPTTTATSTTLSSIATTHASQLESIITGAFHTVSKLGTTAKRPDYIDISRSIRGAQASLTIISAEQVLATATADSVKAQATQIIWDATENLNSLFWEENIYSIHRLSRVANILFMVLFVILMLYFGLMSIKSRYWWFNVALTCGAILEFLGYLGRVLSFGDMTNFNYYVLQLVCLTIAPAFLMGGIYFLFGQTIVIHGRQFSYLKPMWYSYIFIACDVVSLVIQAAGGGISSVASQNFESTTAGTGIMIAGIAFQVLSMSIFLILWSIAWWKIYFSGNENLPINEKSQQDYYKPSTLNFIRLILNGKRAHAYKGNVLEPKYNPKFESIRKRKLFNYFALATTAAVIVIYIRCVYRVVELAQGFSGYLITHEVFVMTLDASMCAICCLVFVPFHPQFVFGSNNIIKLKNIKDNDDERLIYESNQNNNNNFNINNGTYNNNGEFNNHNNNFDNSFRDTTLEKNVDNENEIDDVASSNESPFISKTEQPVGQPIYNQVSNKEVKNGENNKKFKFFK</sequence>
<keyword evidence="6 10" id="KW-0472">Membrane</keyword>
<dbReference type="OrthoDB" id="3358017at2759"/>
<keyword evidence="3 10" id="KW-0812">Transmembrane</keyword>
<keyword evidence="4 10" id="KW-1133">Transmembrane helix</keyword>
<feature type="region of interest" description="Disordered" evidence="9">
    <location>
        <begin position="478"/>
        <end position="522"/>
    </location>
</feature>
<feature type="transmembrane region" description="Helical" evidence="10">
    <location>
        <begin position="342"/>
        <end position="361"/>
    </location>
</feature>
<evidence type="ECO:0000256" key="8">
    <source>
        <dbReference type="ARBA" id="ARBA00041117"/>
    </source>
</evidence>